<dbReference type="PATRIC" id="fig|86416.3.peg.2119"/>
<accession>R4K939</accession>
<proteinExistence type="predicted"/>
<gene>
    <name evidence="1" type="ORF">Clopa_2146</name>
</gene>
<dbReference type="InterPro" id="IPR036593">
    <property type="entry name" value="CPE0013-like_sf"/>
</dbReference>
<reference evidence="1 2" key="1">
    <citation type="submission" date="2012-01" db="EMBL/GenBank/DDBJ databases">
        <title>Complete sequence of chromosome of Clostridium pasteurianum BC1.</title>
        <authorList>
            <consortium name="US DOE Joint Genome Institute"/>
            <person name="Lucas S."/>
            <person name="Han J."/>
            <person name="Lapidus A."/>
            <person name="Cheng J.-F."/>
            <person name="Goodwin L."/>
            <person name="Pitluck S."/>
            <person name="Peters L."/>
            <person name="Mikhailova N."/>
            <person name="Teshima H."/>
            <person name="Detter J.C."/>
            <person name="Han C."/>
            <person name="Tapia R."/>
            <person name="Land M."/>
            <person name="Hauser L."/>
            <person name="Kyrpides N."/>
            <person name="Ivanova N."/>
            <person name="Pagani I."/>
            <person name="Dunn J."/>
            <person name="Taghavi S."/>
            <person name="Francis A."/>
            <person name="van der Lelie D."/>
            <person name="Woyke T."/>
        </authorList>
    </citation>
    <scope>NUCLEOTIDE SEQUENCE [LARGE SCALE GENOMIC DNA]</scope>
    <source>
        <strain evidence="1 2">BC1</strain>
    </source>
</reference>
<dbReference type="OrthoDB" id="9811531at2"/>
<dbReference type="Pfam" id="PF07892">
    <property type="entry name" value="DUF1667"/>
    <property type="match status" value="1"/>
</dbReference>
<dbReference type="AlphaFoldDB" id="R4K939"/>
<name>R4K939_CLOPA</name>
<sequence>MIDKLICTVCPTACKISITENKEGNYQVAGNRCEKGKNYAIQEIENPVRIFTTTINIKGGNIKRLPVRSKEPVSKSIVTDLVKPVKEIEINAPVKKGDIIIENILGLGIDIVASRSVNIDDNY</sequence>
<dbReference type="PANTHER" id="PTHR39450:SF1">
    <property type="entry name" value="DUF1667 DOMAIN-CONTAINING PROTEIN"/>
    <property type="match status" value="1"/>
</dbReference>
<dbReference type="EMBL" id="CP003261">
    <property type="protein sequence ID" value="AGK97024.1"/>
    <property type="molecule type" value="Genomic_DNA"/>
</dbReference>
<dbReference type="eggNOG" id="COG3862">
    <property type="taxonomic scope" value="Bacteria"/>
</dbReference>
<dbReference type="InterPro" id="IPR012460">
    <property type="entry name" value="DUF1667"/>
</dbReference>
<dbReference type="SUPFAM" id="SSF160148">
    <property type="entry name" value="CPE0013-like"/>
    <property type="match status" value="1"/>
</dbReference>
<keyword evidence="2" id="KW-1185">Reference proteome</keyword>
<evidence type="ECO:0008006" key="3">
    <source>
        <dbReference type="Google" id="ProtNLM"/>
    </source>
</evidence>
<dbReference type="PANTHER" id="PTHR39450">
    <property type="entry name" value="MOLYBDOPTERIN OXIDOREDUCTASE, 4FE-4S CLUSTER-BINDING SUBUNIT"/>
    <property type="match status" value="1"/>
</dbReference>
<dbReference type="KEGG" id="cpas:Clopa_2146"/>
<evidence type="ECO:0000313" key="1">
    <source>
        <dbReference type="EMBL" id="AGK97024.1"/>
    </source>
</evidence>
<dbReference type="Gene3D" id="3.10.530.10">
    <property type="entry name" value="CPE0013-like"/>
    <property type="match status" value="1"/>
</dbReference>
<dbReference type="HOGENOM" id="CLU_148086_0_0_9"/>
<dbReference type="Proteomes" id="UP000013523">
    <property type="component" value="Chromosome"/>
</dbReference>
<protein>
    <recommendedName>
        <fullName evidence="3">CxxC motif-containing protein</fullName>
    </recommendedName>
</protein>
<dbReference type="RefSeq" id="WP_015615331.1">
    <property type="nucleotide sequence ID" value="NC_021182.1"/>
</dbReference>
<evidence type="ECO:0000313" key="2">
    <source>
        <dbReference type="Proteomes" id="UP000013523"/>
    </source>
</evidence>
<organism evidence="1 2">
    <name type="scientific">Clostridium pasteurianum BC1</name>
    <dbReference type="NCBI Taxonomy" id="86416"/>
    <lineage>
        <taxon>Bacteria</taxon>
        <taxon>Bacillati</taxon>
        <taxon>Bacillota</taxon>
        <taxon>Clostridia</taxon>
        <taxon>Eubacteriales</taxon>
        <taxon>Clostridiaceae</taxon>
        <taxon>Clostridium</taxon>
    </lineage>
</organism>
<dbReference type="STRING" id="86416.Clopa_2146"/>